<evidence type="ECO:0000313" key="1">
    <source>
        <dbReference type="EMBL" id="MCX2743053.1"/>
    </source>
</evidence>
<keyword evidence="2" id="KW-1185">Reference proteome</keyword>
<dbReference type="EMBL" id="JAPFQN010000003">
    <property type="protein sequence ID" value="MCX2743053.1"/>
    <property type="molecule type" value="Genomic_DNA"/>
</dbReference>
<comment type="caution">
    <text evidence="1">The sequence shown here is derived from an EMBL/GenBank/DDBJ whole genome shotgun (WGS) entry which is preliminary data.</text>
</comment>
<name>A0ABT3RNY0_9BACT</name>
<evidence type="ECO:0000313" key="2">
    <source>
        <dbReference type="Proteomes" id="UP001209885"/>
    </source>
</evidence>
<sequence length="145" mass="16375">MKNLINLFLTAILIVACSSSDNVVQNETPIEGKWELTKMEAQRTRTEITKEDIPYEEFYVFNSDGSFTKTRITNDEVESASGRYTKENTNDWKHLKLVYSEDSQLIDNCTGEAVEHLAIEQNELKGGSAPCDGPALYYSPVNNKD</sequence>
<gene>
    <name evidence="1" type="ORF">OO013_04210</name>
</gene>
<protein>
    <recommendedName>
        <fullName evidence="3">Lipocalin-like domain-containing protein</fullName>
    </recommendedName>
</protein>
<evidence type="ECO:0008006" key="3">
    <source>
        <dbReference type="Google" id="ProtNLM"/>
    </source>
</evidence>
<reference evidence="1 2" key="1">
    <citation type="submission" date="2022-11" db="EMBL/GenBank/DDBJ databases">
        <title>The characterization of three novel Bacteroidetes species and genomic analysis of their roles in tidal elemental geochemical cycles.</title>
        <authorList>
            <person name="Ma K."/>
        </authorList>
    </citation>
    <scope>NUCLEOTIDE SEQUENCE [LARGE SCALE GENOMIC DNA]</scope>
    <source>
        <strain evidence="1 2">M17</strain>
    </source>
</reference>
<accession>A0ABT3RNY0</accession>
<dbReference type="RefSeq" id="WP_266055424.1">
    <property type="nucleotide sequence ID" value="NZ_JAPFQN010000003.1"/>
</dbReference>
<organism evidence="1 2">
    <name type="scientific">Mangrovivirga halotolerans</name>
    <dbReference type="NCBI Taxonomy" id="2993936"/>
    <lineage>
        <taxon>Bacteria</taxon>
        <taxon>Pseudomonadati</taxon>
        <taxon>Bacteroidota</taxon>
        <taxon>Cytophagia</taxon>
        <taxon>Cytophagales</taxon>
        <taxon>Mangrovivirgaceae</taxon>
        <taxon>Mangrovivirga</taxon>
    </lineage>
</organism>
<dbReference type="PROSITE" id="PS51257">
    <property type="entry name" value="PROKAR_LIPOPROTEIN"/>
    <property type="match status" value="1"/>
</dbReference>
<dbReference type="Proteomes" id="UP001209885">
    <property type="component" value="Unassembled WGS sequence"/>
</dbReference>
<proteinExistence type="predicted"/>